<feature type="transmembrane region" description="Helical" evidence="8">
    <location>
        <begin position="150"/>
        <end position="175"/>
    </location>
</feature>
<dbReference type="EMBL" id="JAHCLR010000027">
    <property type="protein sequence ID" value="MBS9534653.1"/>
    <property type="molecule type" value="Genomic_DNA"/>
</dbReference>
<evidence type="ECO:0000313" key="10">
    <source>
        <dbReference type="Proteomes" id="UP001519535"/>
    </source>
</evidence>
<comment type="caution">
    <text evidence="9">The sequence shown here is derived from an EMBL/GenBank/DDBJ whole genome shotgun (WGS) entry which is preliminary data.</text>
</comment>
<feature type="transmembrane region" description="Helical" evidence="8">
    <location>
        <begin position="108"/>
        <end position="130"/>
    </location>
</feature>
<dbReference type="PANTHER" id="PTHR31611">
    <property type="entry name" value="HIGH-AFFINITY NICKEL TRANSPORT PROTEIN NIC1"/>
    <property type="match status" value="1"/>
</dbReference>
<evidence type="ECO:0000256" key="6">
    <source>
        <dbReference type="ARBA" id="ARBA00022989"/>
    </source>
</evidence>
<evidence type="ECO:0000313" key="9">
    <source>
        <dbReference type="EMBL" id="MBS9534653.1"/>
    </source>
</evidence>
<keyword evidence="3 8" id="KW-0813">Transport</keyword>
<dbReference type="InterPro" id="IPR011541">
    <property type="entry name" value="Ni/Co_transpt_high_affinity"/>
</dbReference>
<proteinExistence type="inferred from homology"/>
<comment type="similarity">
    <text evidence="2 8">Belongs to the NiCoT transporter (TC 2.A.52) family.</text>
</comment>
<evidence type="ECO:0000256" key="2">
    <source>
        <dbReference type="ARBA" id="ARBA00010892"/>
    </source>
</evidence>
<keyword evidence="6 8" id="KW-1133">Transmembrane helix</keyword>
<keyword evidence="7 8" id="KW-0472">Membrane</keyword>
<feature type="transmembrane region" description="Helical" evidence="8">
    <location>
        <begin position="249"/>
        <end position="270"/>
    </location>
</feature>
<protein>
    <recommendedName>
        <fullName evidence="8">Nickel/cobalt efflux system</fullName>
    </recommendedName>
</protein>
<dbReference type="RefSeq" id="WP_214093516.1">
    <property type="nucleotide sequence ID" value="NZ_JAHCLR010000027.1"/>
</dbReference>
<keyword evidence="5 8" id="KW-0812">Transmembrane</keyword>
<evidence type="ECO:0000256" key="3">
    <source>
        <dbReference type="ARBA" id="ARBA00022448"/>
    </source>
</evidence>
<dbReference type="Pfam" id="PF03824">
    <property type="entry name" value="NicO"/>
    <property type="match status" value="1"/>
</dbReference>
<feature type="transmembrane region" description="Helical" evidence="8">
    <location>
        <begin position="219"/>
        <end position="243"/>
    </location>
</feature>
<organism evidence="9 10">
    <name type="scientific">Mycolicibacter acidiphilus</name>
    <dbReference type="NCBI Taxonomy" id="2835306"/>
    <lineage>
        <taxon>Bacteria</taxon>
        <taxon>Bacillati</taxon>
        <taxon>Actinomycetota</taxon>
        <taxon>Actinomycetes</taxon>
        <taxon>Mycobacteriales</taxon>
        <taxon>Mycobacteriaceae</taxon>
        <taxon>Mycolicibacter</taxon>
    </lineage>
</organism>
<feature type="transmembrane region" description="Helical" evidence="8">
    <location>
        <begin position="291"/>
        <end position="318"/>
    </location>
</feature>
<sequence>MEVTVSDPAPDPVRGGIRGLTAVFDRRDRIDIAVLLGVIAVMHLVGFGTLVLVIAPRDYHAGTEAFGIGLGVTAYLFGLRHGFDADHIAAIDNTTRKLLSDGQKPKSVGFWFAMGHSSLVLLMAVLVIAGSHSVGTLSDDASPTRRILGLAGIVASGLFLYLIAIMNIIAMVGIFHAFRRMRAGSYADEDLESALGDRGLLARILRPIMHRITRPWQMFPVGALFGIGFDTATEITILALAGSGAATGMPWYAVLVLPLLFAAGMALADTADGLLMTAAYDWAFLNPARKIYYNFAVTGLSVAVAMLIGTIELVTVLHDDLHWTDPVSTWISGISLNNAGLAIVVLFAVTWLCAVSYWKLGKLEQRWTTNSQPVPSTE</sequence>
<name>A0ABS5RM81_9MYCO</name>
<evidence type="ECO:0000256" key="8">
    <source>
        <dbReference type="RuleBase" id="RU362101"/>
    </source>
</evidence>
<comment type="subcellular location">
    <subcellularLocation>
        <location evidence="8">Cell membrane</location>
        <topology evidence="8">Multi-pass membrane protein</topology>
    </subcellularLocation>
    <subcellularLocation>
        <location evidence="1">Endomembrane system</location>
        <topology evidence="1">Multi-pass membrane protein</topology>
    </subcellularLocation>
</comment>
<dbReference type="NCBIfam" id="TIGR00802">
    <property type="entry name" value="nico"/>
    <property type="match status" value="1"/>
</dbReference>
<keyword evidence="4" id="KW-0533">Nickel</keyword>
<evidence type="ECO:0000256" key="7">
    <source>
        <dbReference type="ARBA" id="ARBA00023136"/>
    </source>
</evidence>
<feature type="transmembrane region" description="Helical" evidence="8">
    <location>
        <begin position="338"/>
        <end position="358"/>
    </location>
</feature>
<feature type="transmembrane region" description="Helical" evidence="8">
    <location>
        <begin position="61"/>
        <end position="79"/>
    </location>
</feature>
<dbReference type="PANTHER" id="PTHR31611:SF0">
    <property type="entry name" value="HIGH-AFFINITY NICKEL TRANSPORT PROTEIN NIC1"/>
    <property type="match status" value="1"/>
</dbReference>
<dbReference type="Proteomes" id="UP001519535">
    <property type="component" value="Unassembled WGS sequence"/>
</dbReference>
<gene>
    <name evidence="9" type="ORF">KIH27_13755</name>
</gene>
<evidence type="ECO:0000256" key="5">
    <source>
        <dbReference type="ARBA" id="ARBA00022692"/>
    </source>
</evidence>
<keyword evidence="10" id="KW-1185">Reference proteome</keyword>
<reference evidence="9 10" key="1">
    <citation type="submission" date="2021-05" db="EMBL/GenBank/DDBJ databases">
        <title>Mycobacterium acidophilum sp. nov., an extremely acid-tolerant member of the genus Mycobacterium.</title>
        <authorList>
            <person name="Xia J."/>
        </authorList>
    </citation>
    <scope>NUCLEOTIDE SEQUENCE [LARGE SCALE GENOMIC DNA]</scope>
    <source>
        <strain evidence="9 10">M1</strain>
    </source>
</reference>
<feature type="transmembrane region" description="Helical" evidence="8">
    <location>
        <begin position="32"/>
        <end position="55"/>
    </location>
</feature>
<evidence type="ECO:0000256" key="4">
    <source>
        <dbReference type="ARBA" id="ARBA00022596"/>
    </source>
</evidence>
<dbReference type="InterPro" id="IPR004688">
    <property type="entry name" value="Ni/Co_transpt"/>
</dbReference>
<accession>A0ABS5RM81</accession>
<evidence type="ECO:0000256" key="1">
    <source>
        <dbReference type="ARBA" id="ARBA00004127"/>
    </source>
</evidence>